<dbReference type="EMBL" id="VSWC01000145">
    <property type="protein sequence ID" value="KAA1076608.1"/>
    <property type="molecule type" value="Genomic_DNA"/>
</dbReference>
<feature type="signal peptide" evidence="2">
    <location>
        <begin position="1"/>
        <end position="20"/>
    </location>
</feature>
<name>A0A5B0MK37_PUCGR</name>
<evidence type="ECO:0000256" key="1">
    <source>
        <dbReference type="SAM" id="MobiDB-lite"/>
    </source>
</evidence>
<feature type="region of interest" description="Disordered" evidence="1">
    <location>
        <begin position="53"/>
        <end position="76"/>
    </location>
</feature>
<keyword evidence="2" id="KW-0732">Signal</keyword>
<keyword evidence="5" id="KW-1185">Reference proteome</keyword>
<reference evidence="4 5" key="1">
    <citation type="submission" date="2019-05" db="EMBL/GenBank/DDBJ databases">
        <title>Emergence of the Ug99 lineage of the wheat stem rust pathogen through somatic hybridization.</title>
        <authorList>
            <person name="Li F."/>
            <person name="Upadhyaya N.M."/>
            <person name="Sperschneider J."/>
            <person name="Matny O."/>
            <person name="Nguyen-Phuc H."/>
            <person name="Mago R."/>
            <person name="Raley C."/>
            <person name="Miller M.E."/>
            <person name="Silverstein K.A.T."/>
            <person name="Henningsen E."/>
            <person name="Hirsch C.D."/>
            <person name="Visser B."/>
            <person name="Pretorius Z.A."/>
            <person name="Steffenson B.J."/>
            <person name="Schwessinger B."/>
            <person name="Dodds P.N."/>
            <person name="Figueroa M."/>
        </authorList>
    </citation>
    <scope>NUCLEOTIDE SEQUENCE [LARGE SCALE GENOMIC DNA]</scope>
    <source>
        <strain evidence="4">21-0</strain>
    </source>
</reference>
<evidence type="ECO:0000313" key="5">
    <source>
        <dbReference type="Proteomes" id="UP000324748"/>
    </source>
</evidence>
<feature type="compositionally biased region" description="Polar residues" evidence="1">
    <location>
        <begin position="61"/>
        <end position="72"/>
    </location>
</feature>
<comment type="caution">
    <text evidence="4">The sequence shown here is derived from an EMBL/GenBank/DDBJ whole genome shotgun (WGS) entry which is preliminary data.</text>
</comment>
<dbReference type="EMBL" id="VSWC01000158">
    <property type="protein sequence ID" value="KAA1073448.1"/>
    <property type="molecule type" value="Genomic_DNA"/>
</dbReference>
<sequence length="127" mass="14182">MLFSSILFALYLLNHYGTSAHPNLYPNNTPKIGIEEDVAVDTQLHLLHKRMEGLPNKVKSEGSQAGSSSNVKSAHELLAEAEKNLKKFDKGLGEVSEQVNTNRKKVHFRAAEAHLHSKSLDEQDTYK</sequence>
<dbReference type="Proteomes" id="UP000324748">
    <property type="component" value="Unassembled WGS sequence"/>
</dbReference>
<feature type="chain" id="PRO_5036137250" evidence="2">
    <location>
        <begin position="21"/>
        <end position="127"/>
    </location>
</feature>
<evidence type="ECO:0000256" key="2">
    <source>
        <dbReference type="SAM" id="SignalP"/>
    </source>
</evidence>
<organism evidence="4 5">
    <name type="scientific">Puccinia graminis f. sp. tritici</name>
    <dbReference type="NCBI Taxonomy" id="56615"/>
    <lineage>
        <taxon>Eukaryota</taxon>
        <taxon>Fungi</taxon>
        <taxon>Dikarya</taxon>
        <taxon>Basidiomycota</taxon>
        <taxon>Pucciniomycotina</taxon>
        <taxon>Pucciniomycetes</taxon>
        <taxon>Pucciniales</taxon>
        <taxon>Pucciniaceae</taxon>
        <taxon>Puccinia</taxon>
    </lineage>
</organism>
<accession>A0A5B0MK37</accession>
<gene>
    <name evidence="3" type="ORF">PGT21_012565</name>
    <name evidence="4" type="ORF">PGT21_013143</name>
</gene>
<proteinExistence type="predicted"/>
<dbReference type="AlphaFoldDB" id="A0A5B0MK37"/>
<evidence type="ECO:0000313" key="4">
    <source>
        <dbReference type="EMBL" id="KAA1076608.1"/>
    </source>
</evidence>
<evidence type="ECO:0000313" key="3">
    <source>
        <dbReference type="EMBL" id="KAA1073448.1"/>
    </source>
</evidence>
<protein>
    <submittedName>
        <fullName evidence="4">Uncharacterized protein</fullName>
    </submittedName>
</protein>